<comment type="caution">
    <text evidence="1">The sequence shown here is derived from an EMBL/GenBank/DDBJ whole genome shotgun (WGS) entry which is preliminary data.</text>
</comment>
<organism evidence="1 2">
    <name type="scientific">Lepagella muris</name>
    <dbReference type="NCBI Taxonomy" id="3032870"/>
    <lineage>
        <taxon>Bacteria</taxon>
        <taxon>Pseudomonadati</taxon>
        <taxon>Bacteroidota</taxon>
        <taxon>Bacteroidia</taxon>
        <taxon>Bacteroidales</taxon>
        <taxon>Muribaculaceae</taxon>
        <taxon>Lepagella</taxon>
    </lineage>
</organism>
<keyword evidence="2" id="KW-1185">Reference proteome</keyword>
<name>A0AC61RB99_9BACT</name>
<sequence>MKRFIKIFMAALMAVGAVSCGKEAPFSADTSQDKGRLLATSFKLSLNIAENMVRSNADAPDVSDFDVAFYKDGEADPEFSYKYGEMPEIVLLPVGSYVVRASYGGEYGDGVKAAFDAPFYQGESDTFEIEKDKVTDNIGTVVCRLSNVKVSIIFDPELKAVMDADAKVSVKVGENGTALDFRRDNERSGYFEFAEGSTTLAATFSGNVEDEPTTETKTYDNVSPGNHYRITFKLHRVDPTDPGDIGGDIKVDASVTIDDKGEISSDPEEEPLPDDRYPEEDPKDPDNPENPDTPDNPDVPKPGAGPTVDGGDLNLEGVNEVNSASTVKLTVTTESQFKKFEVTIISDALTPDELAGVGLAQQFDLIDPKDTAGNSIAEMLNGLGLPTGDAITGSKSVEFDISGFMMLLGAFGEMQHDFKLAVTDESGTREVTLQLLYKE</sequence>
<dbReference type="Proteomes" id="UP000306319">
    <property type="component" value="Unassembled WGS sequence"/>
</dbReference>
<gene>
    <name evidence="1" type="ORF">E5331_18530</name>
</gene>
<evidence type="ECO:0000313" key="1">
    <source>
        <dbReference type="EMBL" id="TGY76176.1"/>
    </source>
</evidence>
<dbReference type="EMBL" id="SRYB01000043">
    <property type="protein sequence ID" value="TGY76176.1"/>
    <property type="molecule type" value="Genomic_DNA"/>
</dbReference>
<proteinExistence type="predicted"/>
<evidence type="ECO:0000313" key="2">
    <source>
        <dbReference type="Proteomes" id="UP000306319"/>
    </source>
</evidence>
<protein>
    <submittedName>
        <fullName evidence="1">DUF4493 domain-containing protein</fullName>
    </submittedName>
</protein>
<accession>A0AC61RB99</accession>
<reference evidence="1" key="1">
    <citation type="submission" date="2019-04" db="EMBL/GenBank/DDBJ databases">
        <title>Microbes associate with the intestines of laboratory mice.</title>
        <authorList>
            <person name="Navarre W."/>
            <person name="Wong E."/>
            <person name="Huang K."/>
            <person name="Tropini C."/>
            <person name="Ng K."/>
            <person name="Yu B."/>
        </authorList>
    </citation>
    <scope>NUCLEOTIDE SEQUENCE</scope>
    <source>
        <strain evidence="1">NM04_E33</strain>
    </source>
</reference>